<protein>
    <submittedName>
        <fullName evidence="2">MmcQ/YjbR family DNA-binding protein</fullName>
    </submittedName>
</protein>
<organism evidence="2 4">
    <name type="scientific">Intestinimonas massiliensis</name>
    <name type="common">ex Afouda et al. 2020</name>
    <dbReference type="NCBI Taxonomy" id="1673721"/>
    <lineage>
        <taxon>Bacteria</taxon>
        <taxon>Bacillati</taxon>
        <taxon>Bacillota</taxon>
        <taxon>Clostridia</taxon>
        <taxon>Eubacteriales</taxon>
        <taxon>Intestinimonas</taxon>
    </lineage>
</organism>
<proteinExistence type="predicted"/>
<dbReference type="RefSeq" id="WP_238073259.1">
    <property type="nucleotide sequence ID" value="NZ_JAKNJB010000005.1"/>
</dbReference>
<dbReference type="Proteomes" id="UP001200313">
    <property type="component" value="Unassembled WGS sequence"/>
</dbReference>
<dbReference type="InterPro" id="IPR038056">
    <property type="entry name" value="YjbR-like_sf"/>
</dbReference>
<dbReference type="GO" id="GO:0003677">
    <property type="term" value="F:DNA binding"/>
    <property type="evidence" value="ECO:0007669"/>
    <property type="project" value="UniProtKB-KW"/>
</dbReference>
<dbReference type="InterPro" id="IPR007351">
    <property type="entry name" value="YjbR"/>
</dbReference>
<dbReference type="AlphaFoldDB" id="A0AAW5JRX1"/>
<evidence type="ECO:0000313" key="1">
    <source>
        <dbReference type="EMBL" id="MCG4526193.1"/>
    </source>
</evidence>
<evidence type="ECO:0000313" key="3">
    <source>
        <dbReference type="Proteomes" id="UP001200313"/>
    </source>
</evidence>
<keyword evidence="3" id="KW-1185">Reference proteome</keyword>
<name>A0AAW5JRX1_9FIRM</name>
<dbReference type="Pfam" id="PF04237">
    <property type="entry name" value="YjbR"/>
    <property type="match status" value="1"/>
</dbReference>
<evidence type="ECO:0000313" key="4">
    <source>
        <dbReference type="Proteomes" id="UP001204562"/>
    </source>
</evidence>
<dbReference type="PANTHER" id="PTHR35145:SF1">
    <property type="entry name" value="CYTOPLASMIC PROTEIN"/>
    <property type="match status" value="1"/>
</dbReference>
<dbReference type="InterPro" id="IPR058532">
    <property type="entry name" value="YjbR/MT2646/Rv2570-like"/>
</dbReference>
<dbReference type="SUPFAM" id="SSF142906">
    <property type="entry name" value="YjbR-like"/>
    <property type="match status" value="1"/>
</dbReference>
<accession>A0AAW5JRX1</accession>
<reference evidence="2" key="2">
    <citation type="submission" date="2022-06" db="EMBL/GenBank/DDBJ databases">
        <title>Isolation of gut microbiota from human fecal samples.</title>
        <authorList>
            <person name="Pamer E.G."/>
            <person name="Barat B."/>
            <person name="Waligurski E."/>
            <person name="Medina S."/>
            <person name="Paddock L."/>
            <person name="Mostad J."/>
        </authorList>
    </citation>
    <scope>NUCLEOTIDE SEQUENCE</scope>
    <source>
        <strain evidence="2">DFI.9.91</strain>
    </source>
</reference>
<sequence>MNRYPWLDGYLMDRPGAEQDYKLEWQWQRYLVRGRMFAAVCTPGAEHKLHAGRTMIILKCDPRLAEAFRAQYPDVVPGFYSDKKTWNSVYLDGQVPDQILRDMCDMSYALVTAKLTKTVRRELGLIP</sequence>
<dbReference type="EMBL" id="JANFYS010000011">
    <property type="protein sequence ID" value="MCQ4770149.1"/>
    <property type="molecule type" value="Genomic_DNA"/>
</dbReference>
<keyword evidence="2" id="KW-0238">DNA-binding</keyword>
<dbReference type="Gene3D" id="3.90.1150.30">
    <property type="match status" value="1"/>
</dbReference>
<dbReference type="EMBL" id="JAKNJB010000005">
    <property type="protein sequence ID" value="MCG4526193.1"/>
    <property type="molecule type" value="Genomic_DNA"/>
</dbReference>
<dbReference type="Proteomes" id="UP001204562">
    <property type="component" value="Unassembled WGS sequence"/>
</dbReference>
<gene>
    <name evidence="1" type="ORF">L0P79_03790</name>
    <name evidence="2" type="ORF">NE579_06670</name>
</gene>
<reference evidence="1 3" key="1">
    <citation type="submission" date="2022-01" db="EMBL/GenBank/DDBJ databases">
        <title>Collection of gut derived symbiotic bacterial strains cultured from healthy donors.</title>
        <authorList>
            <person name="Lin H."/>
            <person name="Kohout C."/>
            <person name="Waligurski E."/>
            <person name="Pamer E.G."/>
        </authorList>
    </citation>
    <scope>NUCLEOTIDE SEQUENCE [LARGE SCALE GENOMIC DNA]</scope>
    <source>
        <strain evidence="1 3">DFI.3.7</strain>
    </source>
</reference>
<dbReference type="PANTHER" id="PTHR35145">
    <property type="entry name" value="CYTOPLASMIC PROTEIN-RELATED"/>
    <property type="match status" value="1"/>
</dbReference>
<evidence type="ECO:0000313" key="2">
    <source>
        <dbReference type="EMBL" id="MCQ4770149.1"/>
    </source>
</evidence>
<comment type="caution">
    <text evidence="2">The sequence shown here is derived from an EMBL/GenBank/DDBJ whole genome shotgun (WGS) entry which is preliminary data.</text>
</comment>